<feature type="region of interest" description="Disordered" evidence="1">
    <location>
        <begin position="54"/>
        <end position="122"/>
    </location>
</feature>
<dbReference type="PROSITE" id="PS50879">
    <property type="entry name" value="RNASE_H_1"/>
    <property type="match status" value="1"/>
</dbReference>
<dbReference type="KEGG" id="ehx:EMIHUDRAFT_213203"/>
<name>A0A0D3INV8_EMIH1</name>
<dbReference type="HOGENOM" id="CLU_1942066_0_0_1"/>
<dbReference type="Gene3D" id="3.30.420.10">
    <property type="entry name" value="Ribonuclease H-like superfamily/Ribonuclease H"/>
    <property type="match status" value="1"/>
</dbReference>
<dbReference type="SUPFAM" id="SSF53098">
    <property type="entry name" value="Ribonuclease H-like"/>
    <property type="match status" value="1"/>
</dbReference>
<accession>A0A0D3INV8</accession>
<feature type="domain" description="RNase H type-1" evidence="2">
    <location>
        <begin position="1"/>
        <end position="56"/>
    </location>
</feature>
<dbReference type="InterPro" id="IPR036397">
    <property type="entry name" value="RNaseH_sf"/>
</dbReference>
<dbReference type="Proteomes" id="UP000013827">
    <property type="component" value="Unassembled WGS sequence"/>
</dbReference>
<dbReference type="RefSeq" id="XP_005765372.1">
    <property type="nucleotide sequence ID" value="XM_005765315.1"/>
</dbReference>
<dbReference type="AlphaFoldDB" id="A0A0D3INV8"/>
<sequence>MMGRVTPKTNRQLAERLRSLWQRLRAKHTVTWRHVEGHSGNKWNDYVDELAARGKRGDRGSNAAEWADDTIPTDTPDEESNAEGGDSITTGHGATGGGQDSEREDDSDADCGPAYTNGYSPS</sequence>
<dbReference type="InterPro" id="IPR002156">
    <property type="entry name" value="RNaseH_domain"/>
</dbReference>
<organism evidence="3 4">
    <name type="scientific">Emiliania huxleyi (strain CCMP1516)</name>
    <dbReference type="NCBI Taxonomy" id="280463"/>
    <lineage>
        <taxon>Eukaryota</taxon>
        <taxon>Haptista</taxon>
        <taxon>Haptophyta</taxon>
        <taxon>Prymnesiophyceae</taxon>
        <taxon>Isochrysidales</taxon>
        <taxon>Noelaerhabdaceae</taxon>
        <taxon>Emiliania</taxon>
    </lineage>
</organism>
<proteinExistence type="predicted"/>
<dbReference type="GO" id="GO:0003676">
    <property type="term" value="F:nucleic acid binding"/>
    <property type="evidence" value="ECO:0007669"/>
    <property type="project" value="InterPro"/>
</dbReference>
<dbReference type="Pfam" id="PF00075">
    <property type="entry name" value="RNase_H"/>
    <property type="match status" value="1"/>
</dbReference>
<evidence type="ECO:0000313" key="4">
    <source>
        <dbReference type="Proteomes" id="UP000013827"/>
    </source>
</evidence>
<dbReference type="GO" id="GO:0004523">
    <property type="term" value="F:RNA-DNA hybrid ribonuclease activity"/>
    <property type="evidence" value="ECO:0007669"/>
    <property type="project" value="InterPro"/>
</dbReference>
<evidence type="ECO:0000259" key="2">
    <source>
        <dbReference type="PROSITE" id="PS50879"/>
    </source>
</evidence>
<keyword evidence="4" id="KW-1185">Reference proteome</keyword>
<reference evidence="4" key="1">
    <citation type="journal article" date="2013" name="Nature">
        <title>Pan genome of the phytoplankton Emiliania underpins its global distribution.</title>
        <authorList>
            <person name="Read B.A."/>
            <person name="Kegel J."/>
            <person name="Klute M.J."/>
            <person name="Kuo A."/>
            <person name="Lefebvre S.C."/>
            <person name="Maumus F."/>
            <person name="Mayer C."/>
            <person name="Miller J."/>
            <person name="Monier A."/>
            <person name="Salamov A."/>
            <person name="Young J."/>
            <person name="Aguilar M."/>
            <person name="Claverie J.M."/>
            <person name="Frickenhaus S."/>
            <person name="Gonzalez K."/>
            <person name="Herman E.K."/>
            <person name="Lin Y.C."/>
            <person name="Napier J."/>
            <person name="Ogata H."/>
            <person name="Sarno A.F."/>
            <person name="Shmutz J."/>
            <person name="Schroeder D."/>
            <person name="de Vargas C."/>
            <person name="Verret F."/>
            <person name="von Dassow P."/>
            <person name="Valentin K."/>
            <person name="Van de Peer Y."/>
            <person name="Wheeler G."/>
            <person name="Dacks J.B."/>
            <person name="Delwiche C.F."/>
            <person name="Dyhrman S.T."/>
            <person name="Glockner G."/>
            <person name="John U."/>
            <person name="Richards T."/>
            <person name="Worden A.Z."/>
            <person name="Zhang X."/>
            <person name="Grigoriev I.V."/>
            <person name="Allen A.E."/>
            <person name="Bidle K."/>
            <person name="Borodovsky M."/>
            <person name="Bowler C."/>
            <person name="Brownlee C."/>
            <person name="Cock J.M."/>
            <person name="Elias M."/>
            <person name="Gladyshev V.N."/>
            <person name="Groth M."/>
            <person name="Guda C."/>
            <person name="Hadaegh A."/>
            <person name="Iglesias-Rodriguez M.D."/>
            <person name="Jenkins J."/>
            <person name="Jones B.M."/>
            <person name="Lawson T."/>
            <person name="Leese F."/>
            <person name="Lindquist E."/>
            <person name="Lobanov A."/>
            <person name="Lomsadze A."/>
            <person name="Malik S.B."/>
            <person name="Marsh M.E."/>
            <person name="Mackinder L."/>
            <person name="Mock T."/>
            <person name="Mueller-Roeber B."/>
            <person name="Pagarete A."/>
            <person name="Parker M."/>
            <person name="Probert I."/>
            <person name="Quesneville H."/>
            <person name="Raines C."/>
            <person name="Rensing S.A."/>
            <person name="Riano-Pachon D.M."/>
            <person name="Richier S."/>
            <person name="Rokitta S."/>
            <person name="Shiraiwa Y."/>
            <person name="Soanes D.M."/>
            <person name="van der Giezen M."/>
            <person name="Wahlund T.M."/>
            <person name="Williams B."/>
            <person name="Wilson W."/>
            <person name="Wolfe G."/>
            <person name="Wurch L.L."/>
        </authorList>
    </citation>
    <scope>NUCLEOTIDE SEQUENCE</scope>
</reference>
<dbReference type="InterPro" id="IPR012337">
    <property type="entry name" value="RNaseH-like_sf"/>
</dbReference>
<dbReference type="EnsemblProtists" id="EOD12943">
    <property type="protein sequence ID" value="EOD12943"/>
    <property type="gene ID" value="EMIHUDRAFT_213203"/>
</dbReference>
<reference evidence="3" key="2">
    <citation type="submission" date="2024-10" db="UniProtKB">
        <authorList>
            <consortium name="EnsemblProtists"/>
        </authorList>
    </citation>
    <scope>IDENTIFICATION</scope>
</reference>
<evidence type="ECO:0000256" key="1">
    <source>
        <dbReference type="SAM" id="MobiDB-lite"/>
    </source>
</evidence>
<dbReference type="GeneID" id="17259094"/>
<dbReference type="PaxDb" id="2903-EOD12943"/>
<evidence type="ECO:0000313" key="3">
    <source>
        <dbReference type="EnsemblProtists" id="EOD12943"/>
    </source>
</evidence>
<protein>
    <recommendedName>
        <fullName evidence="2">RNase H type-1 domain-containing protein</fullName>
    </recommendedName>
</protein>